<organism evidence="3 4">
    <name type="scientific">Lipomyces starkeyi NRRL Y-11557</name>
    <dbReference type="NCBI Taxonomy" id="675824"/>
    <lineage>
        <taxon>Eukaryota</taxon>
        <taxon>Fungi</taxon>
        <taxon>Dikarya</taxon>
        <taxon>Ascomycota</taxon>
        <taxon>Saccharomycotina</taxon>
        <taxon>Lipomycetes</taxon>
        <taxon>Lipomycetales</taxon>
        <taxon>Lipomycetaceae</taxon>
        <taxon>Lipomyces</taxon>
    </lineage>
</organism>
<keyword evidence="4" id="KW-1185">Reference proteome</keyword>
<dbReference type="GO" id="GO:0030674">
    <property type="term" value="F:protein-macromolecule adaptor activity"/>
    <property type="evidence" value="ECO:0007669"/>
    <property type="project" value="TreeGrafter"/>
</dbReference>
<dbReference type="GO" id="GO:0005886">
    <property type="term" value="C:plasma membrane"/>
    <property type="evidence" value="ECO:0007669"/>
    <property type="project" value="TreeGrafter"/>
</dbReference>
<dbReference type="InterPro" id="IPR050357">
    <property type="entry name" value="Arrestin_domain-protein"/>
</dbReference>
<dbReference type="PANTHER" id="PTHR11188:SF166">
    <property type="entry name" value="ARRESTIN (OR S-ANTIGEN), N-TERMINAL DOMAIN PROTEIN (AFU_ORTHOLOGUE AFUA_7G02050)"/>
    <property type="match status" value="1"/>
</dbReference>
<evidence type="ECO:0000259" key="2">
    <source>
        <dbReference type="Pfam" id="PF00339"/>
    </source>
</evidence>
<sequence>MPNAVAIELDRRHGDTFTCLDVVKGNVRLYLSSEETLAHIQIKMEAVSKSALVVPKHRKGRDKPNSKKTVSESHKLLYVTQILFPPEDVRNLDSKGTGKDGFTLAPGQYYYPFEFRIPINNRCLQSSSFISKFSFSEGVDFSKDPRQHITTTLPPSLSDMDEATIKYFFKVTVKRAAFYKINMRQYNPFIFLPFEPPRPATTGQQFFVRRKHRFNYTPVSGRINGSAQSQKKKKGFFSSLTSTSRSVSFLRQAGPEFYIEARMPDPPIVVPTEQIPLRLFIRSDEQCTTPIYLHSLQINLVSHTLVAAQEHNKDIAFALTVVNLQNMKLPMGTMTNPAPAVYEAEFDRNKWPNAFLPNSVPPTFKTCNIARRYSMEIFMVISHGPTGDADTVALAFDVNVYSGISPPEPLLHAIKEARQQAAVPNPYQIGPAAKHTPSTTQSTAITSENDTHRLSGPSPPPPADSLPTYDEAIASKVKPVSGPRRNFEQSANYYANMDDIDRDEK</sequence>
<dbReference type="EMBL" id="KV454294">
    <property type="protein sequence ID" value="ODQ73089.1"/>
    <property type="molecule type" value="Genomic_DNA"/>
</dbReference>
<evidence type="ECO:0000313" key="3">
    <source>
        <dbReference type="EMBL" id="ODQ73089.1"/>
    </source>
</evidence>
<protein>
    <recommendedName>
        <fullName evidence="2">Arrestin-like N-terminal domain-containing protein</fullName>
    </recommendedName>
</protein>
<dbReference type="STRING" id="675824.A0A1E3Q5V5"/>
<feature type="region of interest" description="Disordered" evidence="1">
    <location>
        <begin position="427"/>
        <end position="505"/>
    </location>
</feature>
<dbReference type="InterPro" id="IPR014752">
    <property type="entry name" value="Arrestin-like_C"/>
</dbReference>
<dbReference type="OrthoDB" id="3365616at2759"/>
<accession>A0A1E3Q5V5</accession>
<dbReference type="GO" id="GO:0031625">
    <property type="term" value="F:ubiquitin protein ligase binding"/>
    <property type="evidence" value="ECO:0007669"/>
    <property type="project" value="TreeGrafter"/>
</dbReference>
<dbReference type="Proteomes" id="UP000094385">
    <property type="component" value="Unassembled WGS sequence"/>
</dbReference>
<evidence type="ECO:0000313" key="4">
    <source>
        <dbReference type="Proteomes" id="UP000094385"/>
    </source>
</evidence>
<gene>
    <name evidence="3" type="ORF">LIPSTDRAFT_3435</name>
</gene>
<dbReference type="Gene3D" id="2.60.40.640">
    <property type="match status" value="1"/>
</dbReference>
<dbReference type="GO" id="GO:0070086">
    <property type="term" value="P:ubiquitin-dependent endocytosis"/>
    <property type="evidence" value="ECO:0007669"/>
    <property type="project" value="TreeGrafter"/>
</dbReference>
<dbReference type="InterPro" id="IPR011021">
    <property type="entry name" value="Arrestin-like_N"/>
</dbReference>
<feature type="domain" description="Arrestin-like N-terminal" evidence="2">
    <location>
        <begin position="6"/>
        <end position="184"/>
    </location>
</feature>
<dbReference type="GO" id="GO:0005829">
    <property type="term" value="C:cytosol"/>
    <property type="evidence" value="ECO:0007669"/>
    <property type="project" value="TreeGrafter"/>
</dbReference>
<dbReference type="AlphaFoldDB" id="A0A1E3Q5V5"/>
<reference evidence="3 4" key="1">
    <citation type="journal article" date="2016" name="Proc. Natl. Acad. Sci. U.S.A.">
        <title>Comparative genomics of biotechnologically important yeasts.</title>
        <authorList>
            <person name="Riley R."/>
            <person name="Haridas S."/>
            <person name="Wolfe K.H."/>
            <person name="Lopes M.R."/>
            <person name="Hittinger C.T."/>
            <person name="Goeker M."/>
            <person name="Salamov A.A."/>
            <person name="Wisecaver J.H."/>
            <person name="Long T.M."/>
            <person name="Calvey C.H."/>
            <person name="Aerts A.L."/>
            <person name="Barry K.W."/>
            <person name="Choi C."/>
            <person name="Clum A."/>
            <person name="Coughlan A.Y."/>
            <person name="Deshpande S."/>
            <person name="Douglass A.P."/>
            <person name="Hanson S.J."/>
            <person name="Klenk H.-P."/>
            <person name="LaButti K.M."/>
            <person name="Lapidus A."/>
            <person name="Lindquist E.A."/>
            <person name="Lipzen A.M."/>
            <person name="Meier-Kolthoff J.P."/>
            <person name="Ohm R.A."/>
            <person name="Otillar R.P."/>
            <person name="Pangilinan J.L."/>
            <person name="Peng Y."/>
            <person name="Rokas A."/>
            <person name="Rosa C.A."/>
            <person name="Scheuner C."/>
            <person name="Sibirny A.A."/>
            <person name="Slot J.C."/>
            <person name="Stielow J.B."/>
            <person name="Sun H."/>
            <person name="Kurtzman C.P."/>
            <person name="Blackwell M."/>
            <person name="Grigoriev I.V."/>
            <person name="Jeffries T.W."/>
        </authorList>
    </citation>
    <scope>NUCLEOTIDE SEQUENCE [LARGE SCALE GENOMIC DNA]</scope>
    <source>
        <strain evidence="3 4">NRRL Y-11557</strain>
    </source>
</reference>
<proteinExistence type="predicted"/>
<dbReference type="CDD" id="cd22952">
    <property type="entry name" value="ART10-like"/>
    <property type="match status" value="1"/>
</dbReference>
<name>A0A1E3Q5V5_LIPST</name>
<feature type="compositionally biased region" description="Polar residues" evidence="1">
    <location>
        <begin position="436"/>
        <end position="448"/>
    </location>
</feature>
<evidence type="ECO:0000256" key="1">
    <source>
        <dbReference type="SAM" id="MobiDB-lite"/>
    </source>
</evidence>
<dbReference type="Pfam" id="PF00339">
    <property type="entry name" value="Arrestin_N"/>
    <property type="match status" value="1"/>
</dbReference>
<dbReference type="PANTHER" id="PTHR11188">
    <property type="entry name" value="ARRESTIN DOMAIN CONTAINING PROTEIN"/>
    <property type="match status" value="1"/>
</dbReference>